<comment type="similarity">
    <text evidence="4">Belongs to the copper transporter (Ctr) (TC 1.A.56) family. SLC31A subfamily.</text>
</comment>
<comment type="caution">
    <text evidence="6">The sequence shown here is derived from an EMBL/GenBank/DDBJ whole genome shotgun (WGS) entry which is preliminary data.</text>
</comment>
<dbReference type="PANTHER" id="PTHR12483">
    <property type="entry name" value="SOLUTE CARRIER FAMILY 31 COPPER TRANSPORTERS"/>
    <property type="match status" value="1"/>
</dbReference>
<evidence type="ECO:0000256" key="5">
    <source>
        <dbReference type="SAM" id="MobiDB-lite"/>
    </source>
</evidence>
<keyword evidence="3 4" id="KW-0472">Membrane</keyword>
<dbReference type="GO" id="GO:0005375">
    <property type="term" value="F:copper ion transmembrane transporter activity"/>
    <property type="evidence" value="ECO:0007669"/>
    <property type="project" value="UniProtKB-UniRule"/>
</dbReference>
<dbReference type="EMBL" id="MU863673">
    <property type="protein sequence ID" value="KAK4097544.1"/>
    <property type="molecule type" value="Genomic_DNA"/>
</dbReference>
<dbReference type="InterPro" id="IPR007274">
    <property type="entry name" value="Cop_transporter"/>
</dbReference>
<reference evidence="6" key="2">
    <citation type="submission" date="2023-05" db="EMBL/GenBank/DDBJ databases">
        <authorList>
            <consortium name="Lawrence Berkeley National Laboratory"/>
            <person name="Steindorff A."/>
            <person name="Hensen N."/>
            <person name="Bonometti L."/>
            <person name="Westerberg I."/>
            <person name="Brannstrom I.O."/>
            <person name="Guillou S."/>
            <person name="Cros-Aarteil S."/>
            <person name="Calhoun S."/>
            <person name="Haridas S."/>
            <person name="Kuo A."/>
            <person name="Mondo S."/>
            <person name="Pangilinan J."/>
            <person name="Riley R."/>
            <person name="Labutti K."/>
            <person name="Andreopoulos B."/>
            <person name="Lipzen A."/>
            <person name="Chen C."/>
            <person name="Yanf M."/>
            <person name="Daum C."/>
            <person name="Ng V."/>
            <person name="Clum A."/>
            <person name="Ohm R."/>
            <person name="Martin F."/>
            <person name="Silar P."/>
            <person name="Natvig D."/>
            <person name="Lalanne C."/>
            <person name="Gautier V."/>
            <person name="Ament-Velasquez S.L."/>
            <person name="Kruys A."/>
            <person name="Hutchinson M.I."/>
            <person name="Powell A.J."/>
            <person name="Barry K."/>
            <person name="Miller A.N."/>
            <person name="Grigoriev I.V."/>
            <person name="Debuchy R."/>
            <person name="Gladieux P."/>
            <person name="Thoren M.H."/>
            <person name="Johannesson H."/>
        </authorList>
    </citation>
    <scope>NUCLEOTIDE SEQUENCE</scope>
    <source>
        <strain evidence="6">CBS 757.83</strain>
    </source>
</reference>
<keyword evidence="1 4" id="KW-0812">Transmembrane</keyword>
<evidence type="ECO:0000256" key="1">
    <source>
        <dbReference type="ARBA" id="ARBA00022692"/>
    </source>
</evidence>
<keyword evidence="4" id="KW-0186">Copper</keyword>
<feature type="transmembrane region" description="Helical" evidence="4">
    <location>
        <begin position="54"/>
        <end position="73"/>
    </location>
</feature>
<dbReference type="GO" id="GO:0016020">
    <property type="term" value="C:membrane"/>
    <property type="evidence" value="ECO:0007669"/>
    <property type="project" value="UniProtKB-SubCell"/>
</dbReference>
<keyword evidence="4" id="KW-0406">Ion transport</keyword>
<dbReference type="Proteomes" id="UP001305647">
    <property type="component" value="Unassembled WGS sequence"/>
</dbReference>
<feature type="transmembrane region" description="Helical" evidence="4">
    <location>
        <begin position="158"/>
        <end position="174"/>
    </location>
</feature>
<reference evidence="6" key="1">
    <citation type="journal article" date="2023" name="Mol. Phylogenet. Evol.">
        <title>Genome-scale phylogeny and comparative genomics of the fungal order Sordariales.</title>
        <authorList>
            <person name="Hensen N."/>
            <person name="Bonometti L."/>
            <person name="Westerberg I."/>
            <person name="Brannstrom I.O."/>
            <person name="Guillou S."/>
            <person name="Cros-Aarteil S."/>
            <person name="Calhoun S."/>
            <person name="Haridas S."/>
            <person name="Kuo A."/>
            <person name="Mondo S."/>
            <person name="Pangilinan J."/>
            <person name="Riley R."/>
            <person name="LaButti K."/>
            <person name="Andreopoulos B."/>
            <person name="Lipzen A."/>
            <person name="Chen C."/>
            <person name="Yan M."/>
            <person name="Daum C."/>
            <person name="Ng V."/>
            <person name="Clum A."/>
            <person name="Steindorff A."/>
            <person name="Ohm R.A."/>
            <person name="Martin F."/>
            <person name="Silar P."/>
            <person name="Natvig D.O."/>
            <person name="Lalanne C."/>
            <person name="Gautier V."/>
            <person name="Ament-Velasquez S.L."/>
            <person name="Kruys A."/>
            <person name="Hutchinson M.I."/>
            <person name="Powell A.J."/>
            <person name="Barry K."/>
            <person name="Miller A.N."/>
            <person name="Grigoriev I.V."/>
            <person name="Debuchy R."/>
            <person name="Gladieux P."/>
            <person name="Hiltunen Thoren M."/>
            <person name="Johannesson H."/>
        </authorList>
    </citation>
    <scope>NUCLEOTIDE SEQUENCE</scope>
    <source>
        <strain evidence="6">CBS 757.83</strain>
    </source>
</reference>
<dbReference type="Pfam" id="PF04145">
    <property type="entry name" value="Ctr"/>
    <property type="match status" value="1"/>
</dbReference>
<dbReference type="AlphaFoldDB" id="A0AAN6SYJ2"/>
<organism evidence="6 7">
    <name type="scientific">Parathielavia hyrcaniae</name>
    <dbReference type="NCBI Taxonomy" id="113614"/>
    <lineage>
        <taxon>Eukaryota</taxon>
        <taxon>Fungi</taxon>
        <taxon>Dikarya</taxon>
        <taxon>Ascomycota</taxon>
        <taxon>Pezizomycotina</taxon>
        <taxon>Sordariomycetes</taxon>
        <taxon>Sordariomycetidae</taxon>
        <taxon>Sordariales</taxon>
        <taxon>Chaetomiaceae</taxon>
        <taxon>Parathielavia</taxon>
    </lineage>
</organism>
<comment type="subcellular location">
    <subcellularLocation>
        <location evidence="4">Membrane</location>
        <topology evidence="4">Multi-pass membrane protein</topology>
    </subcellularLocation>
</comment>
<feature type="region of interest" description="Disordered" evidence="5">
    <location>
        <begin position="91"/>
        <end position="110"/>
    </location>
</feature>
<keyword evidence="7" id="KW-1185">Reference proteome</keyword>
<evidence type="ECO:0000256" key="2">
    <source>
        <dbReference type="ARBA" id="ARBA00022989"/>
    </source>
</evidence>
<dbReference type="PANTHER" id="PTHR12483:SF115">
    <property type="entry name" value="COPPER TRANSPORT PROTEIN"/>
    <property type="match status" value="1"/>
</dbReference>
<feature type="transmembrane region" description="Helical" evidence="4">
    <location>
        <begin position="135"/>
        <end position="152"/>
    </location>
</feature>
<evidence type="ECO:0000256" key="3">
    <source>
        <dbReference type="ARBA" id="ARBA00023136"/>
    </source>
</evidence>
<evidence type="ECO:0000256" key="4">
    <source>
        <dbReference type="RuleBase" id="RU367022"/>
    </source>
</evidence>
<sequence length="187" mass="20477">MDHSSHDHHHMMDHSSHGGMDHGSGSMCNMNMLFTWDTTNLCIVFRQWHVTSNLSLIASLAAIVAICAGYEALREGIRRYEAMVSKRLDTAPLSGSPSPSPRHSVESATETAPFLAPATGQSREQVTRRAHVTKAVLYAVQNFYAFMIMLIFMTYNGWVMIAVSVGAGLGYLIFGGSTPVTKETACH</sequence>
<accession>A0AAN6SYJ2</accession>
<protein>
    <recommendedName>
        <fullName evidence="4">Copper transport protein</fullName>
    </recommendedName>
</protein>
<keyword evidence="4" id="KW-0813">Transport</keyword>
<name>A0AAN6SYJ2_9PEZI</name>
<keyword evidence="2 4" id="KW-1133">Transmembrane helix</keyword>
<keyword evidence="4" id="KW-0187">Copper transport</keyword>
<evidence type="ECO:0000313" key="7">
    <source>
        <dbReference type="Proteomes" id="UP001305647"/>
    </source>
</evidence>
<proteinExistence type="inferred from homology"/>
<gene>
    <name evidence="6" type="ORF">N658DRAFT_569287</name>
</gene>
<evidence type="ECO:0000313" key="6">
    <source>
        <dbReference type="EMBL" id="KAK4097544.1"/>
    </source>
</evidence>